<dbReference type="NCBIfam" id="TIGR00277">
    <property type="entry name" value="HDIG"/>
    <property type="match status" value="1"/>
</dbReference>
<dbReference type="PANTHER" id="PTHR37294:SF1">
    <property type="entry name" value="3'-5' EXORIBONUCLEASE YHAM"/>
    <property type="match status" value="1"/>
</dbReference>
<dbReference type="InterPro" id="IPR003607">
    <property type="entry name" value="HD/PDEase_dom"/>
</dbReference>
<comment type="caution">
    <text evidence="3">The sequence shown here is derived from an EMBL/GenBank/DDBJ whole genome shotgun (WGS) entry which is preliminary data.</text>
</comment>
<evidence type="ECO:0000256" key="1">
    <source>
        <dbReference type="ARBA" id="ARBA00022801"/>
    </source>
</evidence>
<sequence>MDEIRQVKYFKEIKEYETVQMDCLIRNVEAQNGVNGTYLKFTLMDGEKETDVNLFKDKTNENVFNLLLADDKYRSLNVTVKRVTLYKTKKGYLNLQHLSSSKEAKVSDFIPHAPFESIQMYDEIISIIKKYAPNPIENSISEIALSIYRNYKDDLLIAAAAYSMHHNIIGGLLYHTLTMLKAAVSYLDIYDLDAELLITGTALHDIGKLKEMNTTSLCEIEYTRTGNLETHLSVGMMMVEEENWKHNHTYDEERVELLKHMIASHHGKLEYGAIVLPKIPEAMLLSYIDNIDAKMYMFKQAQQELEPGTSSSKTIRGTDVRIYRPLK</sequence>
<dbReference type="RefSeq" id="WP_004801705.1">
    <property type="nucleotide sequence ID" value="NZ_AUGJ01000003.1"/>
</dbReference>
<dbReference type="PANTHER" id="PTHR37294">
    <property type="entry name" value="3'-5' EXORIBONUCLEASE YHAM"/>
    <property type="match status" value="1"/>
</dbReference>
<name>M2NFY9_9FIRM</name>
<evidence type="ECO:0000313" key="4">
    <source>
        <dbReference type="Proteomes" id="UP000011758"/>
    </source>
</evidence>
<dbReference type="eggNOG" id="COG3481">
    <property type="taxonomic scope" value="Bacteria"/>
</dbReference>
<dbReference type="SUPFAM" id="SSF109604">
    <property type="entry name" value="HD-domain/PDEase-like"/>
    <property type="match status" value="1"/>
</dbReference>
<proteinExistence type="predicted"/>
<organism evidence="3 4">
    <name type="scientific">Eggerthia catenaformis OT 569 = DSM 20559</name>
    <dbReference type="NCBI Taxonomy" id="999415"/>
    <lineage>
        <taxon>Bacteria</taxon>
        <taxon>Bacillati</taxon>
        <taxon>Bacillota</taxon>
        <taxon>Erysipelotrichia</taxon>
        <taxon>Erysipelotrichales</taxon>
        <taxon>Coprobacillaceae</taxon>
        <taxon>Eggerthia</taxon>
    </lineage>
</organism>
<dbReference type="InterPro" id="IPR006674">
    <property type="entry name" value="HD_domain"/>
</dbReference>
<dbReference type="STRING" id="999415.HMPREF9943_00504"/>
<dbReference type="BioCyc" id="ECAT999415-HMP:GTTI-521-MONOMER"/>
<dbReference type="AlphaFoldDB" id="M2NFY9"/>
<evidence type="ECO:0000259" key="2">
    <source>
        <dbReference type="Pfam" id="PF01966"/>
    </source>
</evidence>
<dbReference type="GO" id="GO:0016787">
    <property type="term" value="F:hydrolase activity"/>
    <property type="evidence" value="ECO:0007669"/>
    <property type="project" value="UniProtKB-KW"/>
</dbReference>
<protein>
    <recommendedName>
        <fullName evidence="2">HD domain-containing protein</fullName>
    </recommendedName>
</protein>
<dbReference type="Gene3D" id="1.10.3210.10">
    <property type="entry name" value="Hypothetical protein af1432"/>
    <property type="match status" value="1"/>
</dbReference>
<dbReference type="PATRIC" id="fig|999415.3.peg.502"/>
<feature type="domain" description="HD" evidence="2">
    <location>
        <begin position="173"/>
        <end position="293"/>
    </location>
</feature>
<dbReference type="OrthoDB" id="9778453at2"/>
<evidence type="ECO:0000313" key="3">
    <source>
        <dbReference type="EMBL" id="EMD17133.1"/>
    </source>
</evidence>
<dbReference type="GO" id="GO:0031125">
    <property type="term" value="P:rRNA 3'-end processing"/>
    <property type="evidence" value="ECO:0007669"/>
    <property type="project" value="TreeGrafter"/>
</dbReference>
<dbReference type="InterPro" id="IPR050798">
    <property type="entry name" value="YhaM_exoribonuc/phosphodiest"/>
</dbReference>
<keyword evidence="4" id="KW-1185">Reference proteome</keyword>
<accession>M2NFY9</accession>
<gene>
    <name evidence="3" type="ORF">HMPREF9943_00504</name>
</gene>
<dbReference type="EMBL" id="AGEJ01000010">
    <property type="protein sequence ID" value="EMD17133.1"/>
    <property type="molecule type" value="Genomic_DNA"/>
</dbReference>
<dbReference type="CDD" id="cd00077">
    <property type="entry name" value="HDc"/>
    <property type="match status" value="1"/>
</dbReference>
<dbReference type="Pfam" id="PF01966">
    <property type="entry name" value="HD"/>
    <property type="match status" value="1"/>
</dbReference>
<reference evidence="3 4" key="1">
    <citation type="submission" date="2013-02" db="EMBL/GenBank/DDBJ databases">
        <title>The Genome Sequence of Lactobacillus catenaformis F0143.</title>
        <authorList>
            <consortium name="The Broad Institute Genome Sequencing Platform"/>
            <person name="Earl A."/>
            <person name="Ward D."/>
            <person name="Feldgarden M."/>
            <person name="Gevers D."/>
            <person name="Izard J."/>
            <person name="Blanton J.M."/>
            <person name="Mathney J."/>
            <person name="Dewhirst F.E."/>
            <person name="Young S.K."/>
            <person name="Zeng Q."/>
            <person name="Gargeya S."/>
            <person name="Fitzgerald M."/>
            <person name="Haas B."/>
            <person name="Abouelleil A."/>
            <person name="Alvarado L."/>
            <person name="Arachchi H.M."/>
            <person name="Berlin A."/>
            <person name="Chapman S.B."/>
            <person name="Gearin G."/>
            <person name="Goldberg J."/>
            <person name="Griggs A."/>
            <person name="Gujja S."/>
            <person name="Hansen M."/>
            <person name="Heiman D."/>
            <person name="Howarth C."/>
            <person name="Larimer J."/>
            <person name="Lui A."/>
            <person name="MacDonald P.J.P."/>
            <person name="McCowen C."/>
            <person name="Montmayeur A."/>
            <person name="Murphy C."/>
            <person name="Neiman D."/>
            <person name="Pearson M."/>
            <person name="Priest M."/>
            <person name="Roberts A."/>
            <person name="Saif S."/>
            <person name="Shea T."/>
            <person name="Sisk P."/>
            <person name="Stolte C."/>
            <person name="Sykes S."/>
            <person name="Wortman J."/>
            <person name="Nusbaum C."/>
            <person name="Birren B."/>
        </authorList>
    </citation>
    <scope>NUCLEOTIDE SEQUENCE [LARGE SCALE GENOMIC DNA]</scope>
    <source>
        <strain evidence="3 4">OT 569</strain>
    </source>
</reference>
<dbReference type="InterPro" id="IPR006675">
    <property type="entry name" value="HDIG_dom"/>
</dbReference>
<dbReference type="Proteomes" id="UP000011758">
    <property type="component" value="Unassembled WGS sequence"/>
</dbReference>
<keyword evidence="1" id="KW-0378">Hydrolase</keyword>